<sequence>MQFYSKKALQLIYDQVNRDNPDLPIKMTADVAALKTNPTAINANGRNTRVVFVAYPGKGYRGEITLYYDRINLGQMFKPSLRPLINLPTTVKTLTDALPYLNDALGLNLTVDDLQTPLLTLNPTSTPTTAQADILAASPAFQGAVYFSYQSPVVGYYPRSGPGPKTLRAGNELMGYFGRVDAAELFTHSELFNLVLKGSGASVAGGTEGWYKFFYQGGIVYLPVTPLASAVSWAMVYNAGIAYGVEGVGAYPTTTPVSQSKILTKTTAEGKFYLRPRLPTASVNDPMTAATGTVATGDYAGSILEMMLKVRNGTWESNTEGAWGNWTIFLNSVVGQTTSNKLVTMLAQSATNIPKTQSGAGYYWWPVLELVDTGTTLLKLEDLTGKLETSFTPIVASREQKFVLAPLLPSGPKTTLFQPVVATPENKMSLTPLSPSAPKTVDFRPVAVTASQVDAPVKTNLSSLNGELGGFN</sequence>
<dbReference type="OrthoDB" id="5503at10239"/>
<dbReference type="GeneID" id="29057112"/>
<gene>
    <name evidence="1" type="ORF">ASESINO_162</name>
</gene>
<dbReference type="EMBL" id="KX397364">
    <property type="protein sequence ID" value="ANZ48175.1"/>
    <property type="molecule type" value="Genomic_DNA"/>
</dbReference>
<dbReference type="Pfam" id="PF25613">
    <property type="entry name" value="DUF7941"/>
    <property type="match status" value="1"/>
</dbReference>
<evidence type="ECO:0000313" key="1">
    <source>
        <dbReference type="EMBL" id="ANZ48175.1"/>
    </source>
</evidence>
<dbReference type="InterPro" id="IPR057701">
    <property type="entry name" value="DUF7941"/>
</dbReference>
<reference evidence="1" key="1">
    <citation type="submission" date="2016-06" db="EMBL/GenBank/DDBJ databases">
        <authorList>
            <person name="Berg J.A."/>
            <person name="Hyde J.R."/>
            <person name="Breakwell D.P."/>
            <person name="Hope S."/>
            <person name="Grose J.H."/>
        </authorList>
    </citation>
    <scope>NUCLEOTIDE SEQUENCE [LARGE SCALE GENOMIC DNA]</scope>
</reference>
<dbReference type="Proteomes" id="UP000202181">
    <property type="component" value="Segment"/>
</dbReference>
<accession>A0A1B2IAC6</accession>
<dbReference type="RefSeq" id="YP_009290780.1">
    <property type="nucleotide sequence ID" value="NC_031107.2"/>
</dbReference>
<name>A0A1B2IAC6_9CAUD</name>
<organism evidence="1 2">
    <name type="scientific">Erwinia phage vB_EamM_Asesino</name>
    <dbReference type="NCBI Taxonomy" id="1883370"/>
    <lineage>
        <taxon>Viruses</taxon>
        <taxon>Duplodnaviria</taxon>
        <taxon>Heunggongvirae</taxon>
        <taxon>Uroviricota</taxon>
        <taxon>Caudoviricetes</taxon>
        <taxon>Chimalliviridae</taxon>
        <taxon>Erskinevirus</taxon>
        <taxon>Erskinevirus asesino</taxon>
    </lineage>
</organism>
<protein>
    <submittedName>
        <fullName evidence="1">Virion structural protein</fullName>
    </submittedName>
</protein>
<proteinExistence type="predicted"/>
<keyword evidence="2" id="KW-1185">Reference proteome</keyword>
<evidence type="ECO:0000313" key="2">
    <source>
        <dbReference type="Proteomes" id="UP000202181"/>
    </source>
</evidence>
<dbReference type="KEGG" id="vg:29057112"/>